<proteinExistence type="predicted"/>
<sequence>MPDRPEKLFKVSFDLPPESIDWPPVAVETLWAAKTGRKLELEVRNTPFYVNGIAFGDIIRVTPDDERREIIFEERLAASGNSTIRILIKNDTFESLIETALKDFGCDWEMESSGRLWAVNVPAEADYPTLREILGAQVDKDGIAVAEAAVSEAHTPSSA</sequence>
<dbReference type="OrthoDB" id="4159796at2"/>
<dbReference type="InterPro" id="IPR025361">
    <property type="entry name" value="DUF4265"/>
</dbReference>
<comment type="caution">
    <text evidence="1">The sequence shown here is derived from an EMBL/GenBank/DDBJ whole genome shotgun (WGS) entry which is preliminary data.</text>
</comment>
<keyword evidence="2" id="KW-1185">Reference proteome</keyword>
<protein>
    <submittedName>
        <fullName evidence="1">DUF4265 domain-containing protein</fullName>
    </submittedName>
</protein>
<name>A0A4R4ZRG6_9ACTN</name>
<accession>A0A4R4ZRG6</accession>
<dbReference type="Proteomes" id="UP000295124">
    <property type="component" value="Unassembled WGS sequence"/>
</dbReference>
<dbReference type="EMBL" id="SMKX01000015">
    <property type="protein sequence ID" value="TDD61355.1"/>
    <property type="molecule type" value="Genomic_DNA"/>
</dbReference>
<dbReference type="Pfam" id="PF14085">
    <property type="entry name" value="DUF4265"/>
    <property type="match status" value="1"/>
</dbReference>
<reference evidence="1 2" key="1">
    <citation type="submission" date="2019-03" db="EMBL/GenBank/DDBJ databases">
        <title>Draft genome sequences of novel Actinobacteria.</title>
        <authorList>
            <person name="Sahin N."/>
            <person name="Ay H."/>
            <person name="Saygin H."/>
        </authorList>
    </citation>
    <scope>NUCLEOTIDE SEQUENCE [LARGE SCALE GENOMIC DNA]</scope>
    <source>
        <strain evidence="1 2">JCM 13523</strain>
    </source>
</reference>
<gene>
    <name evidence="1" type="ORF">E1263_07545</name>
</gene>
<organism evidence="1 2">
    <name type="scientific">Kribbella antibiotica</name>
    <dbReference type="NCBI Taxonomy" id="190195"/>
    <lineage>
        <taxon>Bacteria</taxon>
        <taxon>Bacillati</taxon>
        <taxon>Actinomycetota</taxon>
        <taxon>Actinomycetes</taxon>
        <taxon>Propionibacteriales</taxon>
        <taxon>Kribbellaceae</taxon>
        <taxon>Kribbella</taxon>
    </lineage>
</organism>
<evidence type="ECO:0000313" key="2">
    <source>
        <dbReference type="Proteomes" id="UP000295124"/>
    </source>
</evidence>
<dbReference type="AlphaFoldDB" id="A0A4R4ZRG6"/>
<dbReference type="RefSeq" id="WP_132166450.1">
    <property type="nucleotide sequence ID" value="NZ_SMKX01000015.1"/>
</dbReference>
<evidence type="ECO:0000313" key="1">
    <source>
        <dbReference type="EMBL" id="TDD61355.1"/>
    </source>
</evidence>